<protein>
    <submittedName>
        <fullName evidence="2">DUF2264 domain-containing protein</fullName>
    </submittedName>
</protein>
<dbReference type="PANTHER" id="PTHR35339">
    <property type="entry name" value="LINALOOL DEHYDRATASE_ISOMERASE DOMAIN-CONTAINING PROTEIN"/>
    <property type="match status" value="1"/>
</dbReference>
<name>A0ABV8M1J2_9ACTN</name>
<evidence type="ECO:0000313" key="3">
    <source>
        <dbReference type="Proteomes" id="UP001595816"/>
    </source>
</evidence>
<evidence type="ECO:0000313" key="2">
    <source>
        <dbReference type="EMBL" id="MFC4136325.1"/>
    </source>
</evidence>
<dbReference type="InterPro" id="IPR049349">
    <property type="entry name" value="DUF2264_N"/>
</dbReference>
<keyword evidence="3" id="KW-1185">Reference proteome</keyword>
<dbReference type="RefSeq" id="WP_253751043.1">
    <property type="nucleotide sequence ID" value="NZ_JAMZDZ010000001.1"/>
</dbReference>
<evidence type="ECO:0000259" key="1">
    <source>
        <dbReference type="Pfam" id="PF10022"/>
    </source>
</evidence>
<dbReference type="Proteomes" id="UP001595816">
    <property type="component" value="Unassembled WGS sequence"/>
</dbReference>
<dbReference type="PANTHER" id="PTHR35339:SF4">
    <property type="entry name" value="LINALOOL DEHYDRATASE_ISOMERASE DOMAIN-CONTAINING PROTEIN"/>
    <property type="match status" value="1"/>
</dbReference>
<reference evidence="3" key="1">
    <citation type="journal article" date="2019" name="Int. J. Syst. Evol. Microbiol.">
        <title>The Global Catalogue of Microorganisms (GCM) 10K type strain sequencing project: providing services to taxonomists for standard genome sequencing and annotation.</title>
        <authorList>
            <consortium name="The Broad Institute Genomics Platform"/>
            <consortium name="The Broad Institute Genome Sequencing Center for Infectious Disease"/>
            <person name="Wu L."/>
            <person name="Ma J."/>
        </authorList>
    </citation>
    <scope>NUCLEOTIDE SEQUENCE [LARGE SCALE GENOMIC DNA]</scope>
    <source>
        <strain evidence="3">CGMCC 4.7289</strain>
    </source>
</reference>
<sequence>MTISPITGWTRDDWTTLADRMLLAARRHASPSHARITPPGAPGGYGTDVDGLEGFARTLLLAGFRIAGERGEDPLQLLDWYAQGIATGTDPTSPERWVRPSEHGQAKVEAASIALILDVTRPWLWDALDAGVQERVVAYLAEVVGDQDYPRSNWVWFRIVVEQFLASVGGPWSLDDMEADLATHESFARAGGWYCDGVSRNYDHYAGWALHLYPILWSRMTGAEQLAAPRLPAYAERLDRFLLDAVRLVGADGSPLIQGRSLTYRFAAAAPFWVGALAGSPTLAPGLIRRAASGIVKHFADHGAPDDDGLLTLGWHHPWRPIAQRYSGPGSPYWAAKGMLGLALPADHPVWTDVEQPLPVEQADQLTVAAAPGWAVVGTHADGIVRVHNHGTDHARPGDRTGDSPLYARMAYSTATAPLLDEAGWDAPLDNSVVLLDADGRATHRTGFETLTAGEVDGAAVLASRARAHWIDPDRSVPDHGSGRPGTVLDAALITTVSIVRGAWEVRCVRVDPDGAPGWDRAVALRVGGWPVTGDQHTSVAVDLGGFEDSGTHQARDATPLGGLTSTPWLSAYQMGGWKPDGWRFVGLALNGGAQPPRIETSGSSVTVTWPDLTRTTAPLDFPLPRKDPS</sequence>
<gene>
    <name evidence="2" type="ORF">ACFOZ4_37450</name>
</gene>
<feature type="domain" description="DUF2264" evidence="1">
    <location>
        <begin position="10"/>
        <end position="357"/>
    </location>
</feature>
<comment type="caution">
    <text evidence="2">The sequence shown here is derived from an EMBL/GenBank/DDBJ whole genome shotgun (WGS) entry which is preliminary data.</text>
</comment>
<accession>A0ABV8M1J2</accession>
<proteinExistence type="predicted"/>
<organism evidence="2 3">
    <name type="scientific">Hamadaea flava</name>
    <dbReference type="NCBI Taxonomy" id="1742688"/>
    <lineage>
        <taxon>Bacteria</taxon>
        <taxon>Bacillati</taxon>
        <taxon>Actinomycetota</taxon>
        <taxon>Actinomycetes</taxon>
        <taxon>Micromonosporales</taxon>
        <taxon>Micromonosporaceae</taxon>
        <taxon>Hamadaea</taxon>
    </lineage>
</organism>
<dbReference type="Pfam" id="PF10022">
    <property type="entry name" value="DUF2264"/>
    <property type="match status" value="1"/>
</dbReference>
<dbReference type="InterPro" id="IPR016624">
    <property type="entry name" value="UCP014753"/>
</dbReference>
<dbReference type="EMBL" id="JBHSAY010000029">
    <property type="protein sequence ID" value="MFC4136325.1"/>
    <property type="molecule type" value="Genomic_DNA"/>
</dbReference>